<dbReference type="Gene3D" id="3.30.300.20">
    <property type="match status" value="1"/>
</dbReference>
<sequence>MSNVIEIKAMTQEQAITRALKIMEATPEQIIKVTEKQKSRSFLGIFNKEGIYEVEIDKNKCTKEKKKEVEKEIKEEKEEKKEIENVEKQNLEVKESKKEKKDISKEIEEKAVELLKYIGLELRVEAKRLGDRSYLVNLYGEDNGIIIGKKGKTLNSFEYLLNSLMKDYKIEVDVEGFKAKRTETLRELGKKMAEKALKTSKAVRLNPMPPRERKVIHEVVNKYPELDTYSEGRDPKRYIVIKRKK</sequence>
<dbReference type="RefSeq" id="WP_115271187.1">
    <property type="nucleotide sequence ID" value="NZ_CASFEE010000053.1"/>
</dbReference>
<dbReference type="Gene3D" id="3.30.1370.50">
    <property type="entry name" value="R3H-like domain"/>
    <property type="match status" value="1"/>
</dbReference>
<dbReference type="InterPro" id="IPR015946">
    <property type="entry name" value="KH_dom-like_a/b"/>
</dbReference>
<keyword evidence="4" id="KW-1185">Reference proteome</keyword>
<keyword evidence="1" id="KW-0175">Coiled coil</keyword>
<organism evidence="3 4">
    <name type="scientific">Fusobacterium necrogenes</name>
    <dbReference type="NCBI Taxonomy" id="858"/>
    <lineage>
        <taxon>Bacteria</taxon>
        <taxon>Fusobacteriati</taxon>
        <taxon>Fusobacteriota</taxon>
        <taxon>Fusobacteriia</taxon>
        <taxon>Fusobacteriales</taxon>
        <taxon>Fusobacteriaceae</taxon>
        <taxon>Fusobacterium</taxon>
    </lineage>
</organism>
<dbReference type="EMBL" id="UGGU01000003">
    <property type="protein sequence ID" value="STO32227.1"/>
    <property type="molecule type" value="Genomic_DNA"/>
</dbReference>
<dbReference type="PANTHER" id="PTHR35800">
    <property type="entry name" value="PROTEIN JAG"/>
    <property type="match status" value="1"/>
</dbReference>
<reference evidence="3 4" key="1">
    <citation type="submission" date="2018-06" db="EMBL/GenBank/DDBJ databases">
        <authorList>
            <consortium name="Pathogen Informatics"/>
            <person name="Doyle S."/>
        </authorList>
    </citation>
    <scope>NUCLEOTIDE SEQUENCE [LARGE SCALE GENOMIC DNA]</scope>
    <source>
        <strain evidence="3 4">NCTC10723</strain>
    </source>
</reference>
<gene>
    <name evidence="3" type="ORF">NCTC10723_01716</name>
</gene>
<evidence type="ECO:0000313" key="3">
    <source>
        <dbReference type="EMBL" id="STO32227.1"/>
    </source>
</evidence>
<dbReference type="InterPro" id="IPR039247">
    <property type="entry name" value="KhpB"/>
</dbReference>
<evidence type="ECO:0000259" key="2">
    <source>
        <dbReference type="PROSITE" id="PS51061"/>
    </source>
</evidence>
<dbReference type="AlphaFoldDB" id="A0A377GYZ9"/>
<dbReference type="SUPFAM" id="SSF82708">
    <property type="entry name" value="R3H domain"/>
    <property type="match status" value="1"/>
</dbReference>
<dbReference type="PROSITE" id="PS51061">
    <property type="entry name" value="R3H"/>
    <property type="match status" value="1"/>
</dbReference>
<proteinExistence type="predicted"/>
<dbReference type="Proteomes" id="UP000255328">
    <property type="component" value="Unassembled WGS sequence"/>
</dbReference>
<feature type="domain" description="R3H" evidence="2">
    <location>
        <begin position="179"/>
        <end position="245"/>
    </location>
</feature>
<protein>
    <submittedName>
        <fullName evidence="3">R3H domain</fullName>
    </submittedName>
</protein>
<dbReference type="SMART" id="SM00393">
    <property type="entry name" value="R3H"/>
    <property type="match status" value="1"/>
</dbReference>
<dbReference type="InterPro" id="IPR036867">
    <property type="entry name" value="R3H_dom_sf"/>
</dbReference>
<feature type="coiled-coil region" evidence="1">
    <location>
        <begin position="52"/>
        <end position="113"/>
    </location>
</feature>
<dbReference type="Pfam" id="PF13083">
    <property type="entry name" value="KH_KhpA-B"/>
    <property type="match status" value="1"/>
</dbReference>
<dbReference type="PANTHER" id="PTHR35800:SF1">
    <property type="entry name" value="RNA-BINDING PROTEIN KHPB"/>
    <property type="match status" value="1"/>
</dbReference>
<dbReference type="CDD" id="cd02644">
    <property type="entry name" value="R3H_jag"/>
    <property type="match status" value="1"/>
</dbReference>
<dbReference type="OrthoDB" id="9794483at2"/>
<name>A0A377GYZ9_9FUSO</name>
<dbReference type="InterPro" id="IPR001374">
    <property type="entry name" value="R3H_dom"/>
</dbReference>
<dbReference type="GO" id="GO:0003723">
    <property type="term" value="F:RNA binding"/>
    <property type="evidence" value="ECO:0007669"/>
    <property type="project" value="InterPro"/>
</dbReference>
<evidence type="ECO:0000256" key="1">
    <source>
        <dbReference type="SAM" id="Coils"/>
    </source>
</evidence>
<dbReference type="InterPro" id="IPR034079">
    <property type="entry name" value="R3H_KhpB"/>
</dbReference>
<evidence type="ECO:0000313" key="4">
    <source>
        <dbReference type="Proteomes" id="UP000255328"/>
    </source>
</evidence>
<dbReference type="Pfam" id="PF01424">
    <property type="entry name" value="R3H"/>
    <property type="match status" value="1"/>
</dbReference>
<accession>A0A377GYZ9</accession>